<comment type="function">
    <text evidence="4">Oxidoreductase that binds mammalian estrogens with high affinity.</text>
</comment>
<dbReference type="PANTHER" id="PTHR22893">
    <property type="entry name" value="NADH OXIDOREDUCTASE-RELATED"/>
    <property type="match status" value="1"/>
</dbReference>
<evidence type="ECO:0000256" key="3">
    <source>
        <dbReference type="ARBA" id="ARBA00022643"/>
    </source>
</evidence>
<name>A3LT83_PICST</name>
<proteinExistence type="inferred from homology"/>
<protein>
    <recommendedName>
        <fullName evidence="5">Probable NADPH dehydrogenase</fullName>
    </recommendedName>
    <alternativeName>
        <fullName evidence="6">Estrogen-binding protein</fullName>
    </alternativeName>
</protein>
<evidence type="ECO:0000259" key="7">
    <source>
        <dbReference type="Pfam" id="PF00724"/>
    </source>
</evidence>
<dbReference type="FunFam" id="3.20.20.70:FF:000138">
    <property type="entry name" value="NADPH dehydrogenase 1"/>
    <property type="match status" value="1"/>
</dbReference>
<evidence type="ECO:0000256" key="1">
    <source>
        <dbReference type="ARBA" id="ARBA00001917"/>
    </source>
</evidence>
<dbReference type="FunCoup" id="A3LT83">
    <property type="interactions" value="879"/>
</dbReference>
<sequence length="407" mass="45310">MSAVKISPLKETEAFSTIKVGKNTLNTKIVYPPTTRFRALDDHTPSDLQLQYYGDRSTFPGTLLITEGTFVSQQASGYPNVPGIWTDKHAKAWKAITDKVHSNGSFISTQLWFLGRVANAEFMKAHGLSPVSASATYESDAAKEAAEAVGNPIRALTTQEIKDLVYKTYANAAQKAMDAGFDYIELHAAHGYLLDQFLQPCTNQRTDEYGGSIENRARFILELIDHLSTIVGADKIGIRISPWATFQNMKAHKDTVHPLTTFSYLVHELQQRADKGQGIAYISVVEPRVSGIVDVSEEDQAGDNKFVSKIWKGVVLKAGNYSYDAPEFKTLKEDIADKRTLVGFSRYFTSNPDLVHKLHDGVDLTPYDRNTFYSKTNYGYNTYALAPEKVDKEEEDKKVAQPIVSEA</sequence>
<evidence type="ECO:0000256" key="2">
    <source>
        <dbReference type="ARBA" id="ARBA00005979"/>
    </source>
</evidence>
<organism evidence="8 9">
    <name type="scientific">Scheffersomyces stipitis (strain ATCC 58785 / CBS 6054 / NBRC 10063 / NRRL Y-11545)</name>
    <name type="common">Yeast</name>
    <name type="synonym">Pichia stipitis</name>
    <dbReference type="NCBI Taxonomy" id="322104"/>
    <lineage>
        <taxon>Eukaryota</taxon>
        <taxon>Fungi</taxon>
        <taxon>Dikarya</taxon>
        <taxon>Ascomycota</taxon>
        <taxon>Saccharomycotina</taxon>
        <taxon>Pichiomycetes</taxon>
        <taxon>Debaryomycetaceae</taxon>
        <taxon>Scheffersomyces</taxon>
    </lineage>
</organism>
<dbReference type="OMA" id="AYTANPW"/>
<comment type="cofactor">
    <cofactor evidence="1">
        <name>FMN</name>
        <dbReference type="ChEBI" id="CHEBI:58210"/>
    </cofactor>
</comment>
<dbReference type="OrthoDB" id="276546at2759"/>
<evidence type="ECO:0000256" key="4">
    <source>
        <dbReference type="ARBA" id="ARBA00056646"/>
    </source>
</evidence>
<dbReference type="GO" id="GO:0010181">
    <property type="term" value="F:FMN binding"/>
    <property type="evidence" value="ECO:0007669"/>
    <property type="project" value="InterPro"/>
</dbReference>
<dbReference type="SUPFAM" id="SSF51395">
    <property type="entry name" value="FMN-linked oxidoreductases"/>
    <property type="match status" value="1"/>
</dbReference>
<reference evidence="8 9" key="1">
    <citation type="journal article" date="2007" name="Nat. Biotechnol.">
        <title>Genome sequence of the lignocellulose-bioconverting and xylose-fermenting yeast Pichia stipitis.</title>
        <authorList>
            <person name="Jeffries T.W."/>
            <person name="Grigoriev I.V."/>
            <person name="Grimwood J."/>
            <person name="Laplaza J.M."/>
            <person name="Aerts A."/>
            <person name="Salamov A."/>
            <person name="Schmutz J."/>
            <person name="Lindquist E."/>
            <person name="Dehal P."/>
            <person name="Shapiro H."/>
            <person name="Jin Y.S."/>
            <person name="Passoth V."/>
            <person name="Richardson P.M."/>
        </authorList>
    </citation>
    <scope>NUCLEOTIDE SEQUENCE [LARGE SCALE GENOMIC DNA]</scope>
    <source>
        <strain evidence="9">ATCC 58785 / CBS 6054 / NBRC 10063 / NRRL Y-11545</strain>
    </source>
</reference>
<dbReference type="EMBL" id="CP000498">
    <property type="protein sequence ID" value="ABN66027.2"/>
    <property type="molecule type" value="Genomic_DNA"/>
</dbReference>
<keyword evidence="3" id="KW-0288">FMN</keyword>
<gene>
    <name evidence="8" type="primary">OYE2.8</name>
    <name evidence="8" type="ORF">PICST_31316</name>
</gene>
<keyword evidence="3" id="KW-0285">Flavoprotein</keyword>
<dbReference type="Gene3D" id="3.20.20.70">
    <property type="entry name" value="Aldolase class I"/>
    <property type="match status" value="1"/>
</dbReference>
<comment type="similarity">
    <text evidence="2">Belongs to the NADH:flavin oxidoreductase/NADH oxidase family.</text>
</comment>
<dbReference type="PANTHER" id="PTHR22893:SF91">
    <property type="entry name" value="NADPH DEHYDROGENASE 2-RELATED"/>
    <property type="match status" value="1"/>
</dbReference>
<accession>A3LT83</accession>
<dbReference type="InParanoid" id="A3LT83"/>
<evidence type="ECO:0000313" key="9">
    <source>
        <dbReference type="Proteomes" id="UP000002258"/>
    </source>
</evidence>
<dbReference type="GO" id="GO:0042562">
    <property type="term" value="F:hormone binding"/>
    <property type="evidence" value="ECO:0007669"/>
    <property type="project" value="UniProtKB-ARBA"/>
</dbReference>
<evidence type="ECO:0000256" key="6">
    <source>
        <dbReference type="ARBA" id="ARBA00075326"/>
    </source>
</evidence>
<feature type="domain" description="NADH:flavin oxidoreductase/NADH oxidase N-terminal" evidence="7">
    <location>
        <begin position="15"/>
        <end position="362"/>
    </location>
</feature>
<dbReference type="GeneID" id="4839056"/>
<evidence type="ECO:0000313" key="8">
    <source>
        <dbReference type="EMBL" id="ABN66027.2"/>
    </source>
</evidence>
<keyword evidence="9" id="KW-1185">Reference proteome</keyword>
<dbReference type="InterPro" id="IPR001155">
    <property type="entry name" value="OxRdtase_FMN_N"/>
</dbReference>
<dbReference type="AlphaFoldDB" id="A3LT83"/>
<dbReference type="HOGENOM" id="CLU_012153_0_0_1"/>
<dbReference type="RefSeq" id="XP_001384056.2">
    <property type="nucleotide sequence ID" value="XM_001384019.1"/>
</dbReference>
<dbReference type="Proteomes" id="UP000002258">
    <property type="component" value="Chromosome 4"/>
</dbReference>
<dbReference type="InterPro" id="IPR013785">
    <property type="entry name" value="Aldolase_TIM"/>
</dbReference>
<dbReference type="KEGG" id="pic:PICST_31316"/>
<dbReference type="InterPro" id="IPR045247">
    <property type="entry name" value="Oye-like"/>
</dbReference>
<dbReference type="eggNOG" id="KOG0134">
    <property type="taxonomic scope" value="Eukaryota"/>
</dbReference>
<dbReference type="CDD" id="cd02933">
    <property type="entry name" value="OYE_like_FMN"/>
    <property type="match status" value="1"/>
</dbReference>
<dbReference type="GO" id="GO:0003959">
    <property type="term" value="F:NADPH dehydrogenase activity"/>
    <property type="evidence" value="ECO:0007669"/>
    <property type="project" value="TreeGrafter"/>
</dbReference>
<dbReference type="Pfam" id="PF00724">
    <property type="entry name" value="Oxidored_FMN"/>
    <property type="match status" value="1"/>
</dbReference>
<evidence type="ECO:0000256" key="5">
    <source>
        <dbReference type="ARBA" id="ARBA00067604"/>
    </source>
</evidence>